<dbReference type="EMBL" id="JBHUEJ010000031">
    <property type="protein sequence ID" value="MFD1711623.1"/>
    <property type="molecule type" value="Genomic_DNA"/>
</dbReference>
<accession>A0ABW4KWE5</accession>
<protein>
    <submittedName>
        <fullName evidence="6">FCSD flavin-binding domain-containing protein</fullName>
    </submittedName>
</protein>
<dbReference type="Pfam" id="PF07992">
    <property type="entry name" value="Pyr_redox_2"/>
    <property type="match status" value="1"/>
</dbReference>
<evidence type="ECO:0000259" key="4">
    <source>
        <dbReference type="Pfam" id="PF09242"/>
    </source>
</evidence>
<keyword evidence="1" id="KW-0285">Flavoprotein</keyword>
<evidence type="ECO:0000256" key="1">
    <source>
        <dbReference type="ARBA" id="ARBA00022630"/>
    </source>
</evidence>
<keyword evidence="7" id="KW-1185">Reference proteome</keyword>
<evidence type="ECO:0000259" key="5">
    <source>
        <dbReference type="Pfam" id="PF21706"/>
    </source>
</evidence>
<feature type="domain" description="FAD/NAD(P)-binding" evidence="3">
    <location>
        <begin position="37"/>
        <end position="155"/>
    </location>
</feature>
<dbReference type="PROSITE" id="PS51257">
    <property type="entry name" value="PROKAR_LIPOPROTEIN"/>
    <property type="match status" value="1"/>
</dbReference>
<reference evidence="7" key="1">
    <citation type="journal article" date="2019" name="Int. J. Syst. Evol. Microbiol.">
        <title>The Global Catalogue of Microorganisms (GCM) 10K type strain sequencing project: providing services to taxonomists for standard genome sequencing and annotation.</title>
        <authorList>
            <consortium name="The Broad Institute Genomics Platform"/>
            <consortium name="The Broad Institute Genome Sequencing Center for Infectious Disease"/>
            <person name="Wu L."/>
            <person name="Ma J."/>
        </authorList>
    </citation>
    <scope>NUCLEOTIDE SEQUENCE [LARGE SCALE GENOMIC DNA]</scope>
    <source>
        <strain evidence="7">LMG 29247</strain>
    </source>
</reference>
<dbReference type="Proteomes" id="UP001597304">
    <property type="component" value="Unassembled WGS sequence"/>
</dbReference>
<proteinExistence type="predicted"/>
<feature type="domain" description="Flavocytochrome c sulphide dehydrogenase flavin-binding" evidence="4">
    <location>
        <begin position="364"/>
        <end position="428"/>
    </location>
</feature>
<dbReference type="PANTHER" id="PTHR43755:SF1">
    <property type="entry name" value="FAD-DEPENDENT PYRIDINE NUCLEOTIDE-DISULPHIDE OXIDOREDUCTASE"/>
    <property type="match status" value="1"/>
</dbReference>
<feature type="domain" description="Sulfide dehydrogenase [flavocytochrome c] flavoprotein chain central" evidence="5">
    <location>
        <begin position="170"/>
        <end position="284"/>
    </location>
</feature>
<dbReference type="Gene3D" id="3.90.760.10">
    <property type="entry name" value="Flavocytochrome c sulphide dehydrogenase, flavin-binding domain"/>
    <property type="match status" value="1"/>
</dbReference>
<dbReference type="InterPro" id="IPR049386">
    <property type="entry name" value="FCSD_central"/>
</dbReference>
<evidence type="ECO:0000313" key="7">
    <source>
        <dbReference type="Proteomes" id="UP001597304"/>
    </source>
</evidence>
<comment type="caution">
    <text evidence="6">The sequence shown here is derived from an EMBL/GenBank/DDBJ whole genome shotgun (WGS) entry which is preliminary data.</text>
</comment>
<sequence>MDRRQFVQAGSAASVLGITAGCASTGSGSSGTSARGKVVVVGGGYGGATAAKYLRMWSDGGIDVTLVEPNDAFISCPISNLVIGGSKQMADITTPYDNLARRHGVKIAKDRAVGIDVDKRQVKLAGGATLPYDRLVLSPGIEFMWDALPGMKKPGAQDKVLHSWKAGPQTAALRKQLEAMPDGGVYALSIPLAPYRCPPGPYERACQVAHYFSKAKPKSKVLILDANDDVTSKGPLFKKAWADRYKGIIEYRPKHNLTDVDAATGTLKFEFNDDVKAQVLNVVPPQRAGDIAHNAGLTTANKRWCEVDWLTMESKAAKNVHILGDALQVAPLMPKSGHMANQHGKVAAAAIVALLSGRAPNNLPIYNNTCYSFVSDTDVVHVASVHRYDAAQKTMLTVPGSGGVSAAASELEGRYAMAWANNIWADTLA</sequence>
<name>A0ABW4KWE5_9BURK</name>
<dbReference type="RefSeq" id="WP_147912897.1">
    <property type="nucleotide sequence ID" value="NZ_JBHUEJ010000031.1"/>
</dbReference>
<evidence type="ECO:0000259" key="3">
    <source>
        <dbReference type="Pfam" id="PF07992"/>
    </source>
</evidence>
<dbReference type="InterPro" id="IPR037092">
    <property type="entry name" value="FlavoCytC_S_DH_flav-bd_sf"/>
</dbReference>
<dbReference type="Pfam" id="PF21706">
    <property type="entry name" value="FCSD_central"/>
    <property type="match status" value="1"/>
</dbReference>
<dbReference type="InterPro" id="IPR015323">
    <property type="entry name" value="FlavoCytC_S_DH_flav-bd"/>
</dbReference>
<gene>
    <name evidence="6" type="ORF">ACFSF0_13475</name>
</gene>
<dbReference type="PANTHER" id="PTHR43755">
    <property type="match status" value="1"/>
</dbReference>
<evidence type="ECO:0000256" key="2">
    <source>
        <dbReference type="ARBA" id="ARBA00022827"/>
    </source>
</evidence>
<keyword evidence="2" id="KW-0274">FAD</keyword>
<dbReference type="InterPro" id="IPR036188">
    <property type="entry name" value="FAD/NAD-bd_sf"/>
</dbReference>
<organism evidence="6 7">
    <name type="scientific">Ottowia flava</name>
    <dbReference type="NCBI Taxonomy" id="2675430"/>
    <lineage>
        <taxon>Bacteria</taxon>
        <taxon>Pseudomonadati</taxon>
        <taxon>Pseudomonadota</taxon>
        <taxon>Betaproteobacteria</taxon>
        <taxon>Burkholderiales</taxon>
        <taxon>Comamonadaceae</taxon>
        <taxon>Ottowia</taxon>
    </lineage>
</organism>
<dbReference type="SUPFAM" id="SSF51905">
    <property type="entry name" value="FAD/NAD(P)-binding domain"/>
    <property type="match status" value="2"/>
</dbReference>
<evidence type="ECO:0000313" key="6">
    <source>
        <dbReference type="EMBL" id="MFD1711623.1"/>
    </source>
</evidence>
<dbReference type="SUPFAM" id="SSF55424">
    <property type="entry name" value="FAD/NAD-linked reductases, dimerisation (C-terminal) domain"/>
    <property type="match status" value="1"/>
</dbReference>
<dbReference type="Pfam" id="PF09242">
    <property type="entry name" value="FCSD-flav_bind"/>
    <property type="match status" value="1"/>
</dbReference>
<dbReference type="InterPro" id="IPR023753">
    <property type="entry name" value="FAD/NAD-binding_dom"/>
</dbReference>
<dbReference type="Gene3D" id="3.50.50.60">
    <property type="entry name" value="FAD/NAD(P)-binding domain"/>
    <property type="match status" value="2"/>
</dbReference>
<dbReference type="InterPro" id="IPR016156">
    <property type="entry name" value="FAD/NAD-linked_Rdtase_dimer_sf"/>
</dbReference>
<dbReference type="InterPro" id="IPR052541">
    <property type="entry name" value="SQRD"/>
</dbReference>